<reference evidence="2 3" key="1">
    <citation type="journal article" date="2007" name="Nature">
        <title>Evolution of genes and genomes on the Drosophila phylogeny.</title>
        <authorList>
            <consortium name="Drosophila 12 Genomes Consortium"/>
            <person name="Clark A.G."/>
            <person name="Eisen M.B."/>
            <person name="Smith D.R."/>
            <person name="Bergman C.M."/>
            <person name="Oliver B."/>
            <person name="Markow T.A."/>
            <person name="Kaufman T.C."/>
            <person name="Kellis M."/>
            <person name="Gelbart W."/>
            <person name="Iyer V.N."/>
            <person name="Pollard D.A."/>
            <person name="Sackton T.B."/>
            <person name="Larracuente A.M."/>
            <person name="Singh N.D."/>
            <person name="Abad J.P."/>
            <person name="Abt D.N."/>
            <person name="Adryan B."/>
            <person name="Aguade M."/>
            <person name="Akashi H."/>
            <person name="Anderson W.W."/>
            <person name="Aquadro C.F."/>
            <person name="Ardell D.H."/>
            <person name="Arguello R."/>
            <person name="Artieri C.G."/>
            <person name="Barbash D.A."/>
            <person name="Barker D."/>
            <person name="Barsanti P."/>
            <person name="Batterham P."/>
            <person name="Batzoglou S."/>
            <person name="Begun D."/>
            <person name="Bhutkar A."/>
            <person name="Blanco E."/>
            <person name="Bosak S.A."/>
            <person name="Bradley R.K."/>
            <person name="Brand A.D."/>
            <person name="Brent M.R."/>
            <person name="Brooks A.N."/>
            <person name="Brown R.H."/>
            <person name="Butlin R.K."/>
            <person name="Caggese C."/>
            <person name="Calvi B.R."/>
            <person name="Bernardo de Carvalho A."/>
            <person name="Caspi A."/>
            <person name="Castrezana S."/>
            <person name="Celniker S.E."/>
            <person name="Chang J.L."/>
            <person name="Chapple C."/>
            <person name="Chatterji S."/>
            <person name="Chinwalla A."/>
            <person name="Civetta A."/>
            <person name="Clifton S.W."/>
            <person name="Comeron J.M."/>
            <person name="Costello J.C."/>
            <person name="Coyne J.A."/>
            <person name="Daub J."/>
            <person name="David R.G."/>
            <person name="Delcher A.L."/>
            <person name="Delehaunty K."/>
            <person name="Do C.B."/>
            <person name="Ebling H."/>
            <person name="Edwards K."/>
            <person name="Eickbush T."/>
            <person name="Evans J.D."/>
            <person name="Filipski A."/>
            <person name="Findeiss S."/>
            <person name="Freyhult E."/>
            <person name="Fulton L."/>
            <person name="Fulton R."/>
            <person name="Garcia A.C."/>
            <person name="Gardiner A."/>
            <person name="Garfield D.A."/>
            <person name="Garvin B.E."/>
            <person name="Gibson G."/>
            <person name="Gilbert D."/>
            <person name="Gnerre S."/>
            <person name="Godfrey J."/>
            <person name="Good R."/>
            <person name="Gotea V."/>
            <person name="Gravely B."/>
            <person name="Greenberg A.J."/>
            <person name="Griffiths-Jones S."/>
            <person name="Gross S."/>
            <person name="Guigo R."/>
            <person name="Gustafson E.A."/>
            <person name="Haerty W."/>
            <person name="Hahn M.W."/>
            <person name="Halligan D.L."/>
            <person name="Halpern A.L."/>
            <person name="Halter G.M."/>
            <person name="Han M.V."/>
            <person name="Heger A."/>
            <person name="Hillier L."/>
            <person name="Hinrichs A.S."/>
            <person name="Holmes I."/>
            <person name="Hoskins R.A."/>
            <person name="Hubisz M.J."/>
            <person name="Hultmark D."/>
            <person name="Huntley M.A."/>
            <person name="Jaffe D.B."/>
            <person name="Jagadeeshan S."/>
            <person name="Jeck W.R."/>
            <person name="Johnson J."/>
            <person name="Jones C.D."/>
            <person name="Jordan W.C."/>
            <person name="Karpen G.H."/>
            <person name="Kataoka E."/>
            <person name="Keightley P.D."/>
            <person name="Kheradpour P."/>
            <person name="Kirkness E.F."/>
            <person name="Koerich L.B."/>
            <person name="Kristiansen K."/>
            <person name="Kudrna D."/>
            <person name="Kulathinal R.J."/>
            <person name="Kumar S."/>
            <person name="Kwok R."/>
            <person name="Lander E."/>
            <person name="Langley C.H."/>
            <person name="Lapoint R."/>
            <person name="Lazzaro B.P."/>
            <person name="Lee S.J."/>
            <person name="Levesque L."/>
            <person name="Li R."/>
            <person name="Lin C.F."/>
            <person name="Lin M.F."/>
            <person name="Lindblad-Toh K."/>
            <person name="Llopart A."/>
            <person name="Long M."/>
            <person name="Low L."/>
            <person name="Lozovsky E."/>
            <person name="Lu J."/>
            <person name="Luo M."/>
            <person name="Machado C.A."/>
            <person name="Makalowski W."/>
            <person name="Marzo M."/>
            <person name="Matsuda M."/>
            <person name="Matzkin L."/>
            <person name="McAllister B."/>
            <person name="McBride C.S."/>
            <person name="McKernan B."/>
            <person name="McKernan K."/>
            <person name="Mendez-Lago M."/>
            <person name="Minx P."/>
            <person name="Mollenhauer M.U."/>
            <person name="Montooth K."/>
            <person name="Mount S.M."/>
            <person name="Mu X."/>
            <person name="Myers E."/>
            <person name="Negre B."/>
            <person name="Newfeld S."/>
            <person name="Nielsen R."/>
            <person name="Noor M.A."/>
            <person name="O'Grady P."/>
            <person name="Pachter L."/>
            <person name="Papaceit M."/>
            <person name="Parisi M.J."/>
            <person name="Parisi M."/>
            <person name="Parts L."/>
            <person name="Pedersen J.S."/>
            <person name="Pesole G."/>
            <person name="Phillippy A.M."/>
            <person name="Ponting C.P."/>
            <person name="Pop M."/>
            <person name="Porcelli D."/>
            <person name="Powell J.R."/>
            <person name="Prohaska S."/>
            <person name="Pruitt K."/>
            <person name="Puig M."/>
            <person name="Quesneville H."/>
            <person name="Ram K.R."/>
            <person name="Rand D."/>
            <person name="Rasmussen M.D."/>
            <person name="Reed L.K."/>
            <person name="Reenan R."/>
            <person name="Reily A."/>
            <person name="Remington K.A."/>
            <person name="Rieger T.T."/>
            <person name="Ritchie M.G."/>
            <person name="Robin C."/>
            <person name="Rogers Y.H."/>
            <person name="Rohde C."/>
            <person name="Rozas J."/>
            <person name="Rubenfield M.J."/>
            <person name="Ruiz A."/>
            <person name="Russo S."/>
            <person name="Salzberg S.L."/>
            <person name="Sanchez-Gracia A."/>
            <person name="Saranga D.J."/>
            <person name="Sato H."/>
            <person name="Schaeffer S.W."/>
            <person name="Schatz M.C."/>
            <person name="Schlenke T."/>
            <person name="Schwartz R."/>
            <person name="Segarra C."/>
            <person name="Singh R.S."/>
            <person name="Sirot L."/>
            <person name="Sirota M."/>
            <person name="Sisneros N.B."/>
            <person name="Smith C.D."/>
            <person name="Smith T.F."/>
            <person name="Spieth J."/>
            <person name="Stage D.E."/>
            <person name="Stark A."/>
            <person name="Stephan W."/>
            <person name="Strausberg R.L."/>
            <person name="Strempel S."/>
            <person name="Sturgill D."/>
            <person name="Sutton G."/>
            <person name="Sutton G.G."/>
            <person name="Tao W."/>
            <person name="Teichmann S."/>
            <person name="Tobari Y.N."/>
            <person name="Tomimura Y."/>
            <person name="Tsolas J.M."/>
            <person name="Valente V.L."/>
            <person name="Venter E."/>
            <person name="Venter J.C."/>
            <person name="Vicario S."/>
            <person name="Vieira F.G."/>
            <person name="Vilella A.J."/>
            <person name="Villasante A."/>
            <person name="Walenz B."/>
            <person name="Wang J."/>
            <person name="Wasserman M."/>
            <person name="Watts T."/>
            <person name="Wilson D."/>
            <person name="Wilson R.K."/>
            <person name="Wing R.A."/>
            <person name="Wolfner M.F."/>
            <person name="Wong A."/>
            <person name="Wong G.K."/>
            <person name="Wu C.I."/>
            <person name="Wu G."/>
            <person name="Yamamoto D."/>
            <person name="Yang H.P."/>
            <person name="Yang S.P."/>
            <person name="Yorke J.A."/>
            <person name="Yoshida K."/>
            <person name="Zdobnov E."/>
            <person name="Zhang P."/>
            <person name="Zhang Y."/>
            <person name="Zimin A.V."/>
            <person name="Baldwin J."/>
            <person name="Abdouelleil A."/>
            <person name="Abdulkadir J."/>
            <person name="Abebe A."/>
            <person name="Abera B."/>
            <person name="Abreu J."/>
            <person name="Acer S.C."/>
            <person name="Aftuck L."/>
            <person name="Alexander A."/>
            <person name="An P."/>
            <person name="Anderson E."/>
            <person name="Anderson S."/>
            <person name="Arachi H."/>
            <person name="Azer M."/>
            <person name="Bachantsang P."/>
            <person name="Barry A."/>
            <person name="Bayul T."/>
            <person name="Berlin A."/>
            <person name="Bessette D."/>
            <person name="Bloom T."/>
            <person name="Blye J."/>
            <person name="Boguslavskiy L."/>
            <person name="Bonnet C."/>
            <person name="Boukhgalter B."/>
            <person name="Bourzgui I."/>
            <person name="Brown A."/>
            <person name="Cahill P."/>
            <person name="Channer S."/>
            <person name="Cheshatsang Y."/>
            <person name="Chuda L."/>
            <person name="Citroen M."/>
            <person name="Collymore A."/>
            <person name="Cooke P."/>
            <person name="Costello M."/>
            <person name="D'Aco K."/>
            <person name="Daza R."/>
            <person name="De Haan G."/>
            <person name="DeGray S."/>
            <person name="DeMaso C."/>
            <person name="Dhargay N."/>
            <person name="Dooley K."/>
            <person name="Dooley E."/>
            <person name="Doricent M."/>
            <person name="Dorje P."/>
            <person name="Dorjee K."/>
            <person name="Dupes A."/>
            <person name="Elong R."/>
            <person name="Falk J."/>
            <person name="Farina A."/>
            <person name="Faro S."/>
            <person name="Ferguson D."/>
            <person name="Fisher S."/>
            <person name="Foley C.D."/>
            <person name="Franke A."/>
            <person name="Friedrich D."/>
            <person name="Gadbois L."/>
            <person name="Gearin G."/>
            <person name="Gearin C.R."/>
            <person name="Giannoukos G."/>
            <person name="Goode T."/>
            <person name="Graham J."/>
            <person name="Grandbois E."/>
            <person name="Grewal S."/>
            <person name="Gyaltsen K."/>
            <person name="Hafez N."/>
            <person name="Hagos B."/>
            <person name="Hall J."/>
            <person name="Henson C."/>
            <person name="Hollinger A."/>
            <person name="Honan T."/>
            <person name="Huard M.D."/>
            <person name="Hughes L."/>
            <person name="Hurhula B."/>
            <person name="Husby M.E."/>
            <person name="Kamat A."/>
            <person name="Kanga B."/>
            <person name="Kashin S."/>
            <person name="Khazanovich D."/>
            <person name="Kisner P."/>
            <person name="Lance K."/>
            <person name="Lara M."/>
            <person name="Lee W."/>
            <person name="Lennon N."/>
            <person name="Letendre F."/>
            <person name="LeVine R."/>
            <person name="Lipovsky A."/>
            <person name="Liu X."/>
            <person name="Liu J."/>
            <person name="Liu S."/>
            <person name="Lokyitsang T."/>
            <person name="Lokyitsang Y."/>
            <person name="Lubonja R."/>
            <person name="Lui A."/>
            <person name="MacDonald P."/>
            <person name="Magnisalis V."/>
            <person name="Maru K."/>
            <person name="Matthews C."/>
            <person name="McCusker W."/>
            <person name="McDonough S."/>
            <person name="Mehta T."/>
            <person name="Meldrim J."/>
            <person name="Meneus L."/>
            <person name="Mihai O."/>
            <person name="Mihalev A."/>
            <person name="Mihova T."/>
            <person name="Mittelman R."/>
            <person name="Mlenga V."/>
            <person name="Montmayeur A."/>
            <person name="Mulrain L."/>
            <person name="Navidi A."/>
            <person name="Naylor J."/>
            <person name="Negash T."/>
            <person name="Nguyen T."/>
            <person name="Nguyen N."/>
            <person name="Nicol R."/>
            <person name="Norbu C."/>
            <person name="Norbu N."/>
            <person name="Novod N."/>
            <person name="O'Neill B."/>
            <person name="Osman S."/>
            <person name="Markiewicz E."/>
            <person name="Oyono O.L."/>
            <person name="Patti C."/>
            <person name="Phunkhang P."/>
            <person name="Pierre F."/>
            <person name="Priest M."/>
            <person name="Raghuraman S."/>
            <person name="Rege F."/>
            <person name="Reyes R."/>
            <person name="Rise C."/>
            <person name="Rogov P."/>
            <person name="Ross K."/>
            <person name="Ryan E."/>
            <person name="Settipalli S."/>
            <person name="Shea T."/>
            <person name="Sherpa N."/>
            <person name="Shi L."/>
            <person name="Shih D."/>
            <person name="Sparrow T."/>
            <person name="Spaulding J."/>
            <person name="Stalker J."/>
            <person name="Stange-Thomann N."/>
            <person name="Stavropoulos S."/>
            <person name="Stone C."/>
            <person name="Strader C."/>
            <person name="Tesfaye S."/>
            <person name="Thomson T."/>
            <person name="Thoulutsang Y."/>
            <person name="Thoulutsang D."/>
            <person name="Topham K."/>
            <person name="Topping I."/>
            <person name="Tsamla T."/>
            <person name="Vassiliev H."/>
            <person name="Vo A."/>
            <person name="Wangchuk T."/>
            <person name="Wangdi T."/>
            <person name="Weiand M."/>
            <person name="Wilkinson J."/>
            <person name="Wilson A."/>
            <person name="Yadav S."/>
            <person name="Young G."/>
            <person name="Yu Q."/>
            <person name="Zembek L."/>
            <person name="Zhong D."/>
            <person name="Zimmer A."/>
            <person name="Zwirko Z."/>
            <person name="Jaffe D.B."/>
            <person name="Alvarez P."/>
            <person name="Brockman W."/>
            <person name="Butler J."/>
            <person name="Chin C."/>
            <person name="Gnerre S."/>
            <person name="Grabherr M."/>
            <person name="Kleber M."/>
            <person name="Mauceli E."/>
            <person name="MacCallum I."/>
        </authorList>
    </citation>
    <scope>NUCLEOTIDE SEQUENCE [LARGE SCALE GENOMIC DNA]</scope>
    <source>
        <strain evidence="3">Rob3c / Tucson 14021-0248.25</strain>
    </source>
</reference>
<dbReference type="OMA" id="NIGPQRE"/>
<evidence type="ECO:0000313" key="2">
    <source>
        <dbReference type="EMBL" id="EDW53303.1"/>
    </source>
</evidence>
<evidence type="ECO:0000313" key="3">
    <source>
        <dbReference type="Proteomes" id="UP000001292"/>
    </source>
</evidence>
<protein>
    <submittedName>
        <fullName evidence="2">GM12755</fullName>
    </submittedName>
</protein>
<organism evidence="3">
    <name type="scientific">Drosophila sechellia</name>
    <name type="common">Fruit fly</name>
    <dbReference type="NCBI Taxonomy" id="7238"/>
    <lineage>
        <taxon>Eukaryota</taxon>
        <taxon>Metazoa</taxon>
        <taxon>Ecdysozoa</taxon>
        <taxon>Arthropoda</taxon>
        <taxon>Hexapoda</taxon>
        <taxon>Insecta</taxon>
        <taxon>Pterygota</taxon>
        <taxon>Neoptera</taxon>
        <taxon>Endopterygota</taxon>
        <taxon>Diptera</taxon>
        <taxon>Brachycera</taxon>
        <taxon>Muscomorpha</taxon>
        <taxon>Ephydroidea</taxon>
        <taxon>Drosophilidae</taxon>
        <taxon>Drosophila</taxon>
        <taxon>Sophophora</taxon>
    </lineage>
</organism>
<accession>B4HZ46</accession>
<dbReference type="EMBL" id="CH480819">
    <property type="protein sequence ID" value="EDW53303.1"/>
    <property type="molecule type" value="Genomic_DNA"/>
</dbReference>
<sequence>MTYANIGPQRKMRVAVGRLINPSRTALHPIADQDHQPAAHHHKPSGPPLLPTQTRKDIARRTEEQPDQAQDHDQQ</sequence>
<evidence type="ECO:0000256" key="1">
    <source>
        <dbReference type="SAM" id="MobiDB-lite"/>
    </source>
</evidence>
<feature type="region of interest" description="Disordered" evidence="1">
    <location>
        <begin position="1"/>
        <end position="20"/>
    </location>
</feature>
<name>B4HZ46_DROSE</name>
<dbReference type="AlphaFoldDB" id="B4HZ46"/>
<feature type="compositionally biased region" description="Basic and acidic residues" evidence="1">
    <location>
        <begin position="54"/>
        <end position="75"/>
    </location>
</feature>
<feature type="region of interest" description="Disordered" evidence="1">
    <location>
        <begin position="25"/>
        <end position="75"/>
    </location>
</feature>
<keyword evidence="3" id="KW-1185">Reference proteome</keyword>
<gene>
    <name evidence="2" type="primary">Dsec\GM12755</name>
    <name evidence="2" type="ORF">Dsec_GM12755</name>
</gene>
<proteinExistence type="predicted"/>
<dbReference type="PhylomeDB" id="B4HZ46"/>
<dbReference type="HOGENOM" id="CLU_2778642_0_0_1"/>
<dbReference type="Proteomes" id="UP000001292">
    <property type="component" value="Unassembled WGS sequence"/>
</dbReference>